<reference evidence="3 4" key="1">
    <citation type="submission" date="2018-08" db="EMBL/GenBank/DDBJ databases">
        <title>Genomic Encyclopedia of Type Strains, Phase IV (KMG-IV): sequencing the most valuable type-strain genomes for metagenomic binning, comparative biology and taxonomic classification.</title>
        <authorList>
            <person name="Goeker M."/>
        </authorList>
    </citation>
    <scope>NUCLEOTIDE SEQUENCE [LARGE SCALE GENOMIC DNA]</scope>
    <source>
        <strain evidence="3 4">DSM 23923</strain>
    </source>
</reference>
<dbReference type="InterPro" id="IPR007607">
    <property type="entry name" value="BacA/B"/>
</dbReference>
<evidence type="ECO:0000256" key="1">
    <source>
        <dbReference type="ARBA" id="ARBA00044755"/>
    </source>
</evidence>
<feature type="compositionally biased region" description="Acidic residues" evidence="2">
    <location>
        <begin position="127"/>
        <end position="144"/>
    </location>
</feature>
<gene>
    <name evidence="3" type="ORF">DFR64_1447</name>
</gene>
<name>A0A347ZRF9_9CHLR</name>
<feature type="region of interest" description="Disordered" evidence="2">
    <location>
        <begin position="127"/>
        <end position="153"/>
    </location>
</feature>
<sequence length="153" mass="16622">MFKRPTNSNQPAPAQVERVTSVLGEGISWHGRISGHGGIRLEGIFEGEIALHGLVVIGETGKVTCENMRANSVIVAGAVHGNITAEKLEIRSTGRVWGNVVISAFSTEEGAFLRGQVTMEDQVDLQLEEPEYEPEEPFEEDVEPPQDTPPTES</sequence>
<dbReference type="AlphaFoldDB" id="A0A347ZRF9"/>
<evidence type="ECO:0000256" key="2">
    <source>
        <dbReference type="SAM" id="MobiDB-lite"/>
    </source>
</evidence>
<evidence type="ECO:0000313" key="4">
    <source>
        <dbReference type="Proteomes" id="UP000256388"/>
    </source>
</evidence>
<dbReference type="PANTHER" id="PTHR35024">
    <property type="entry name" value="HYPOTHETICAL CYTOSOLIC PROTEIN"/>
    <property type="match status" value="1"/>
</dbReference>
<evidence type="ECO:0000313" key="3">
    <source>
        <dbReference type="EMBL" id="REG11555.1"/>
    </source>
</evidence>
<dbReference type="RefSeq" id="WP_116224680.1">
    <property type="nucleotide sequence ID" value="NZ_AP018437.1"/>
</dbReference>
<dbReference type="EMBL" id="QUMS01000001">
    <property type="protein sequence ID" value="REG11555.1"/>
    <property type="molecule type" value="Genomic_DNA"/>
</dbReference>
<dbReference type="Pfam" id="PF04519">
    <property type="entry name" value="Bactofilin"/>
    <property type="match status" value="1"/>
</dbReference>
<organism evidence="3 4">
    <name type="scientific">Pelolinea submarina</name>
    <dbReference type="NCBI Taxonomy" id="913107"/>
    <lineage>
        <taxon>Bacteria</taxon>
        <taxon>Bacillati</taxon>
        <taxon>Chloroflexota</taxon>
        <taxon>Anaerolineae</taxon>
        <taxon>Anaerolineales</taxon>
        <taxon>Anaerolineaceae</taxon>
        <taxon>Pelolinea</taxon>
    </lineage>
</organism>
<dbReference type="PANTHER" id="PTHR35024:SF4">
    <property type="entry name" value="POLYMER-FORMING CYTOSKELETAL PROTEIN"/>
    <property type="match status" value="1"/>
</dbReference>
<proteinExistence type="inferred from homology"/>
<comment type="similarity">
    <text evidence="1">Belongs to the bactofilin family.</text>
</comment>
<dbReference type="Proteomes" id="UP000256388">
    <property type="component" value="Unassembled WGS sequence"/>
</dbReference>
<accession>A0A347ZRF9</accession>
<keyword evidence="4" id="KW-1185">Reference proteome</keyword>
<comment type="caution">
    <text evidence="3">The sequence shown here is derived from an EMBL/GenBank/DDBJ whole genome shotgun (WGS) entry which is preliminary data.</text>
</comment>
<protein>
    <submittedName>
        <fullName evidence="3">Cytoskeletal protein CcmA (Bactofilin family)</fullName>
    </submittedName>
</protein>
<dbReference type="OrthoDB" id="9802488at2"/>